<feature type="signal peptide" evidence="6">
    <location>
        <begin position="1"/>
        <end position="28"/>
    </location>
</feature>
<sequence>MGRKSKKLVMLTLIISLATGLVGCGSKASDNEVKSGSSKDVTLKVWLPAHSDQENATLEKIFKDFNKVNEGKIKAEYEFIPRGNSFAYEDKISAAVASNSLADVIMMDGPNISNYAYSGIIQPLDEHITKDDLSDFVGSAVDQGTYDGKLYALAPTESTVALFYNKEILDAAGIKPPTKLEDAWTWNQFLDAVKKVNQPGKVYGLNIHPDFGTGEWMTYMPTPFVWSNNGSIISKDGLKADGYINSPEAVEGMKFFQEAAKYANWQATPTEFEEGKAAFTISGSWAVPTWEKNYPNLKWGVTFFPYSKTKTSPSGDWSWGVSSKSKNVKEAAEFIKFVTNTDNVVDFAKTSGKPPAKKSAFDKMPEWDQYPRSVLKQQVLNTAHPRPKTPAYPVLTQEFAAAAVDIVLGADVKERLDKAAKKVDENSNRYFKK</sequence>
<accession>A0A919S010</accession>
<dbReference type="RefSeq" id="WP_212903547.1">
    <property type="nucleotide sequence ID" value="NZ_BOPZ01000010.1"/>
</dbReference>
<name>A0A919S010_9CLOT</name>
<dbReference type="PANTHER" id="PTHR43649">
    <property type="entry name" value="ARABINOSE-BINDING PROTEIN-RELATED"/>
    <property type="match status" value="1"/>
</dbReference>
<dbReference type="CDD" id="cd13585">
    <property type="entry name" value="PBP2_TMBP_like"/>
    <property type="match status" value="1"/>
</dbReference>
<reference evidence="7" key="1">
    <citation type="submission" date="2021-03" db="EMBL/GenBank/DDBJ databases">
        <title>Taxonomic study of Clostridium polyendosporum from meadow-gley soil under rice.</title>
        <authorList>
            <person name="Kobayashi H."/>
            <person name="Tanizawa Y."/>
            <person name="Yagura M."/>
        </authorList>
    </citation>
    <scope>NUCLEOTIDE SEQUENCE</scope>
    <source>
        <strain evidence="7">JCM 30710</strain>
    </source>
</reference>
<evidence type="ECO:0000313" key="8">
    <source>
        <dbReference type="Proteomes" id="UP000679179"/>
    </source>
</evidence>
<dbReference type="PANTHER" id="PTHR43649:SF33">
    <property type="entry name" value="POLYGALACTURONAN_RHAMNOGALACTURONAN-BINDING PROTEIN YTCQ"/>
    <property type="match status" value="1"/>
</dbReference>
<evidence type="ECO:0000256" key="4">
    <source>
        <dbReference type="ARBA" id="ARBA00023139"/>
    </source>
</evidence>
<feature type="chain" id="PRO_5037525590" evidence="6">
    <location>
        <begin position="29"/>
        <end position="433"/>
    </location>
</feature>
<gene>
    <name evidence="7" type="primary">ABC-SBP</name>
    <name evidence="7" type="ORF">CPJCM30710_14920</name>
</gene>
<evidence type="ECO:0000313" key="7">
    <source>
        <dbReference type="EMBL" id="GIM28826.1"/>
    </source>
</evidence>
<evidence type="ECO:0000256" key="6">
    <source>
        <dbReference type="SAM" id="SignalP"/>
    </source>
</evidence>
<dbReference type="InterPro" id="IPR050490">
    <property type="entry name" value="Bact_solute-bd_prot1"/>
</dbReference>
<comment type="caution">
    <text evidence="7">The sequence shown here is derived from an EMBL/GenBank/DDBJ whole genome shotgun (WGS) entry which is preliminary data.</text>
</comment>
<dbReference type="InterPro" id="IPR006059">
    <property type="entry name" value="SBP"/>
</dbReference>
<dbReference type="Proteomes" id="UP000679179">
    <property type="component" value="Unassembled WGS sequence"/>
</dbReference>
<evidence type="ECO:0000256" key="1">
    <source>
        <dbReference type="ARBA" id="ARBA00022475"/>
    </source>
</evidence>
<keyword evidence="2 6" id="KW-0732">Signal</keyword>
<dbReference type="EMBL" id="BOPZ01000010">
    <property type="protein sequence ID" value="GIM28826.1"/>
    <property type="molecule type" value="Genomic_DNA"/>
</dbReference>
<evidence type="ECO:0000256" key="5">
    <source>
        <dbReference type="ARBA" id="ARBA00023288"/>
    </source>
</evidence>
<protein>
    <submittedName>
        <fullName evidence="7">Sugar ABC transporter substrate-binding protein</fullName>
    </submittedName>
</protein>
<dbReference type="PROSITE" id="PS51257">
    <property type="entry name" value="PROKAR_LIPOPROTEIN"/>
    <property type="match status" value="1"/>
</dbReference>
<evidence type="ECO:0000256" key="3">
    <source>
        <dbReference type="ARBA" id="ARBA00023136"/>
    </source>
</evidence>
<evidence type="ECO:0000256" key="2">
    <source>
        <dbReference type="ARBA" id="ARBA00022729"/>
    </source>
</evidence>
<dbReference type="AlphaFoldDB" id="A0A919S010"/>
<organism evidence="7 8">
    <name type="scientific">Clostridium polyendosporum</name>
    <dbReference type="NCBI Taxonomy" id="69208"/>
    <lineage>
        <taxon>Bacteria</taxon>
        <taxon>Bacillati</taxon>
        <taxon>Bacillota</taxon>
        <taxon>Clostridia</taxon>
        <taxon>Eubacteriales</taxon>
        <taxon>Clostridiaceae</taxon>
        <taxon>Clostridium</taxon>
    </lineage>
</organism>
<dbReference type="Gene3D" id="3.40.190.10">
    <property type="entry name" value="Periplasmic binding protein-like II"/>
    <property type="match status" value="1"/>
</dbReference>
<keyword evidence="5" id="KW-0449">Lipoprotein</keyword>
<dbReference type="Pfam" id="PF13416">
    <property type="entry name" value="SBP_bac_8"/>
    <property type="match status" value="1"/>
</dbReference>
<keyword evidence="3" id="KW-0472">Membrane</keyword>
<keyword evidence="4" id="KW-0564">Palmitate</keyword>
<proteinExistence type="predicted"/>
<keyword evidence="8" id="KW-1185">Reference proteome</keyword>
<keyword evidence="1" id="KW-1003">Cell membrane</keyword>
<dbReference type="SUPFAM" id="SSF53850">
    <property type="entry name" value="Periplasmic binding protein-like II"/>
    <property type="match status" value="1"/>
</dbReference>